<protein>
    <recommendedName>
        <fullName evidence="4">Ubiquitin 3 binding protein But2 C-terminal domain-containing protein</fullName>
    </recommendedName>
</protein>
<feature type="region of interest" description="Disordered" evidence="1">
    <location>
        <begin position="189"/>
        <end position="209"/>
    </location>
</feature>
<dbReference type="EMBL" id="MU859193">
    <property type="protein sequence ID" value="KAK3950017.1"/>
    <property type="molecule type" value="Genomic_DNA"/>
</dbReference>
<dbReference type="Proteomes" id="UP001303222">
    <property type="component" value="Unassembled WGS sequence"/>
</dbReference>
<comment type="caution">
    <text evidence="2">The sequence shown here is derived from an EMBL/GenBank/DDBJ whole genome shotgun (WGS) entry which is preliminary data.</text>
</comment>
<reference evidence="2" key="2">
    <citation type="submission" date="2023-06" db="EMBL/GenBank/DDBJ databases">
        <authorList>
            <consortium name="Lawrence Berkeley National Laboratory"/>
            <person name="Mondo S.J."/>
            <person name="Hensen N."/>
            <person name="Bonometti L."/>
            <person name="Westerberg I."/>
            <person name="Brannstrom I.O."/>
            <person name="Guillou S."/>
            <person name="Cros-Aarteil S."/>
            <person name="Calhoun S."/>
            <person name="Haridas S."/>
            <person name="Kuo A."/>
            <person name="Pangilinan J."/>
            <person name="Riley R."/>
            <person name="Labutti K."/>
            <person name="Andreopoulos B."/>
            <person name="Lipzen A."/>
            <person name="Chen C."/>
            <person name="Yanf M."/>
            <person name="Daum C."/>
            <person name="Ng V."/>
            <person name="Clum A."/>
            <person name="Steindorff A."/>
            <person name="Ohm R."/>
            <person name="Martin F."/>
            <person name="Silar P."/>
            <person name="Natvig D."/>
            <person name="Lalanne C."/>
            <person name="Gautier V."/>
            <person name="Ament-Velasquez S.L."/>
            <person name="Kruys A."/>
            <person name="Hutchinson M.I."/>
            <person name="Powell A.J."/>
            <person name="Barry K."/>
            <person name="Miller A.N."/>
            <person name="Grigoriev I.V."/>
            <person name="Debuchy R."/>
            <person name="Gladieux P."/>
            <person name="Thoren M.H."/>
            <person name="Johannesson H."/>
        </authorList>
    </citation>
    <scope>NUCLEOTIDE SEQUENCE</scope>
    <source>
        <strain evidence="2">CBS 626.80</strain>
    </source>
</reference>
<evidence type="ECO:0000256" key="1">
    <source>
        <dbReference type="SAM" id="MobiDB-lite"/>
    </source>
</evidence>
<evidence type="ECO:0008006" key="4">
    <source>
        <dbReference type="Google" id="ProtNLM"/>
    </source>
</evidence>
<dbReference type="AlphaFoldDB" id="A0AAN6NQ74"/>
<evidence type="ECO:0000313" key="2">
    <source>
        <dbReference type="EMBL" id="KAK3950017.1"/>
    </source>
</evidence>
<sequence>MKYGAALTLAGALTSVQAQRLDTGFLTGPELTALAGGNFAWGDIEIGDTNIMSLDATIQFDALTRLANCSAPGGRIEYLNDATGPTVETDIRTQVTFVLPLEVYGKNCQFIFFLGNTSTVTGSGRFTVLQNETPTQQRCTTTSIDPVTIPMVEQEPIGTYQARFADLAEVVTSAGTFLVGTNAACPPPGTYTTPPPVVNPPTVPIPSDP</sequence>
<gene>
    <name evidence="2" type="ORF">QBC32DRAFT_372315</name>
</gene>
<organism evidence="2 3">
    <name type="scientific">Pseudoneurospora amorphoporcata</name>
    <dbReference type="NCBI Taxonomy" id="241081"/>
    <lineage>
        <taxon>Eukaryota</taxon>
        <taxon>Fungi</taxon>
        <taxon>Dikarya</taxon>
        <taxon>Ascomycota</taxon>
        <taxon>Pezizomycotina</taxon>
        <taxon>Sordariomycetes</taxon>
        <taxon>Sordariomycetidae</taxon>
        <taxon>Sordariales</taxon>
        <taxon>Sordariaceae</taxon>
        <taxon>Pseudoneurospora</taxon>
    </lineage>
</organism>
<accession>A0AAN6NQ74</accession>
<evidence type="ECO:0000313" key="3">
    <source>
        <dbReference type="Proteomes" id="UP001303222"/>
    </source>
</evidence>
<reference evidence="2" key="1">
    <citation type="journal article" date="2023" name="Mol. Phylogenet. Evol.">
        <title>Genome-scale phylogeny and comparative genomics of the fungal order Sordariales.</title>
        <authorList>
            <person name="Hensen N."/>
            <person name="Bonometti L."/>
            <person name="Westerberg I."/>
            <person name="Brannstrom I.O."/>
            <person name="Guillou S."/>
            <person name="Cros-Aarteil S."/>
            <person name="Calhoun S."/>
            <person name="Haridas S."/>
            <person name="Kuo A."/>
            <person name="Mondo S."/>
            <person name="Pangilinan J."/>
            <person name="Riley R."/>
            <person name="LaButti K."/>
            <person name="Andreopoulos B."/>
            <person name="Lipzen A."/>
            <person name="Chen C."/>
            <person name="Yan M."/>
            <person name="Daum C."/>
            <person name="Ng V."/>
            <person name="Clum A."/>
            <person name="Steindorff A."/>
            <person name="Ohm R.A."/>
            <person name="Martin F."/>
            <person name="Silar P."/>
            <person name="Natvig D.O."/>
            <person name="Lalanne C."/>
            <person name="Gautier V."/>
            <person name="Ament-Velasquez S.L."/>
            <person name="Kruys A."/>
            <person name="Hutchinson M.I."/>
            <person name="Powell A.J."/>
            <person name="Barry K."/>
            <person name="Miller A.N."/>
            <person name="Grigoriev I.V."/>
            <person name="Debuchy R."/>
            <person name="Gladieux P."/>
            <person name="Hiltunen Thoren M."/>
            <person name="Johannesson H."/>
        </authorList>
    </citation>
    <scope>NUCLEOTIDE SEQUENCE</scope>
    <source>
        <strain evidence="2">CBS 626.80</strain>
    </source>
</reference>
<name>A0AAN6NQ74_9PEZI</name>
<proteinExistence type="predicted"/>
<keyword evidence="3" id="KW-1185">Reference proteome</keyword>